<dbReference type="Gene3D" id="3.30.1390.10">
    <property type="match status" value="1"/>
</dbReference>
<dbReference type="Pfam" id="PF02617">
    <property type="entry name" value="ClpS"/>
    <property type="match status" value="1"/>
</dbReference>
<organism evidence="2 3">
    <name type="scientific">Deminuibacter soli</name>
    <dbReference type="NCBI Taxonomy" id="2291815"/>
    <lineage>
        <taxon>Bacteria</taxon>
        <taxon>Pseudomonadati</taxon>
        <taxon>Bacteroidota</taxon>
        <taxon>Chitinophagia</taxon>
        <taxon>Chitinophagales</taxon>
        <taxon>Chitinophagaceae</taxon>
        <taxon>Deminuibacter</taxon>
    </lineage>
</organism>
<protein>
    <submittedName>
        <fullName evidence="2">ATP-dependent Clp protease adaptor ClpS</fullName>
    </submittedName>
</protein>
<reference evidence="2 3" key="1">
    <citation type="submission" date="2018-08" db="EMBL/GenBank/DDBJ databases">
        <title>Chitinophagaceae sp. K23C18032701, a novel bacterium isolated from forest soil.</title>
        <authorList>
            <person name="Wang C."/>
        </authorList>
    </citation>
    <scope>NUCLEOTIDE SEQUENCE [LARGE SCALE GENOMIC DNA]</scope>
    <source>
        <strain evidence="2 3">K23C18032701</strain>
    </source>
</reference>
<dbReference type="SUPFAM" id="SSF54736">
    <property type="entry name" value="ClpS-like"/>
    <property type="match status" value="1"/>
</dbReference>
<evidence type="ECO:0000313" key="3">
    <source>
        <dbReference type="Proteomes" id="UP000261284"/>
    </source>
</evidence>
<keyword evidence="3" id="KW-1185">Reference proteome</keyword>
<comment type="caution">
    <text evidence="2">The sequence shown here is derived from an EMBL/GenBank/DDBJ whole genome shotgun (WGS) entry which is preliminary data.</text>
</comment>
<dbReference type="AlphaFoldDB" id="A0A3E1NM52"/>
<dbReference type="GO" id="GO:0006508">
    <property type="term" value="P:proteolysis"/>
    <property type="evidence" value="ECO:0007669"/>
    <property type="project" value="UniProtKB-KW"/>
</dbReference>
<dbReference type="OrthoDB" id="598046at2"/>
<keyword evidence="2" id="KW-0378">Hydrolase</keyword>
<feature type="domain" description="Adaptor protein ClpS core" evidence="1">
    <location>
        <begin position="26"/>
        <end position="90"/>
    </location>
</feature>
<dbReference type="Proteomes" id="UP000261284">
    <property type="component" value="Unassembled WGS sequence"/>
</dbReference>
<proteinExistence type="predicted"/>
<dbReference type="GO" id="GO:0030163">
    <property type="term" value="P:protein catabolic process"/>
    <property type="evidence" value="ECO:0007669"/>
    <property type="project" value="InterPro"/>
</dbReference>
<keyword evidence="2" id="KW-0645">Protease</keyword>
<dbReference type="GO" id="GO:0008233">
    <property type="term" value="F:peptidase activity"/>
    <property type="evidence" value="ECO:0007669"/>
    <property type="project" value="UniProtKB-KW"/>
</dbReference>
<dbReference type="RefSeq" id="WP_116847000.1">
    <property type="nucleotide sequence ID" value="NZ_QTJU01000002.1"/>
</dbReference>
<dbReference type="InterPro" id="IPR014719">
    <property type="entry name" value="Ribosomal_bL12_C/ClpS-like"/>
</dbReference>
<evidence type="ECO:0000259" key="1">
    <source>
        <dbReference type="Pfam" id="PF02617"/>
    </source>
</evidence>
<dbReference type="InterPro" id="IPR003769">
    <property type="entry name" value="ClpS_core"/>
</dbReference>
<gene>
    <name evidence="2" type="ORF">DXN05_09640</name>
</gene>
<accession>A0A3E1NM52</accession>
<sequence length="103" mass="11871">MRFAINDTYDKPFEEDDVAVLTDTEFPYSLIVWNDEVNTFEWVIETLVEVCGHSSEQAEQCAMFIHFKGKYAVKHGDYDTLKPMQNEITDRGIGATIEAMVDR</sequence>
<dbReference type="EMBL" id="QTJU01000002">
    <property type="protein sequence ID" value="RFM29016.1"/>
    <property type="molecule type" value="Genomic_DNA"/>
</dbReference>
<evidence type="ECO:0000313" key="2">
    <source>
        <dbReference type="EMBL" id="RFM29016.1"/>
    </source>
</evidence>
<name>A0A3E1NM52_9BACT</name>